<keyword evidence="5" id="KW-1185">Reference proteome</keyword>
<organism evidence="4 5">
    <name type="scientific">Adiantum capillus-veneris</name>
    <name type="common">Maidenhair fern</name>
    <dbReference type="NCBI Taxonomy" id="13818"/>
    <lineage>
        <taxon>Eukaryota</taxon>
        <taxon>Viridiplantae</taxon>
        <taxon>Streptophyta</taxon>
        <taxon>Embryophyta</taxon>
        <taxon>Tracheophyta</taxon>
        <taxon>Polypodiopsida</taxon>
        <taxon>Polypodiidae</taxon>
        <taxon>Polypodiales</taxon>
        <taxon>Pteridineae</taxon>
        <taxon>Pteridaceae</taxon>
        <taxon>Vittarioideae</taxon>
        <taxon>Adiantum</taxon>
    </lineage>
</organism>
<dbReference type="InterPro" id="IPR034686">
    <property type="entry name" value="Terpene_cyclase-like_2"/>
</dbReference>
<dbReference type="SFLD" id="SFLDG01020">
    <property type="entry name" value="Terpene_Cyclase_Like_2"/>
    <property type="match status" value="1"/>
</dbReference>
<feature type="compositionally biased region" description="Polar residues" evidence="3">
    <location>
        <begin position="277"/>
        <end position="288"/>
    </location>
</feature>
<dbReference type="Gene3D" id="1.10.600.10">
    <property type="entry name" value="Farnesyl Diphosphate Synthase"/>
    <property type="match status" value="1"/>
</dbReference>
<keyword evidence="2" id="KW-0479">Metal-binding</keyword>
<dbReference type="GO" id="GO:0010333">
    <property type="term" value="F:terpene synthase activity"/>
    <property type="evidence" value="ECO:0007669"/>
    <property type="project" value="InterPro"/>
</dbReference>
<dbReference type="AlphaFoldDB" id="A0A9D4UG20"/>
<sequence>MLWFFLVDDAYGDLHDGTQAHRLCEQLTHAIFEPRLPRPPLMNHCPPGHVHEKQPLIIAVGLEFWQELQQSCASPSQAARFRSEFCKHLEQQAAEVVFREKYTRSGSKLPGLEEYILMRRVTSGFGLCVTMLEYDVGIELDLENLENPQLRELHDAITDLACWINDILSFPKELAHGELLNLLPVLHMHRKFAMNAAEEGRSTDEEVPFAEAVSEAWCMIEAREEECAALAQALMQRHESSPKFCKYVETACGIGTGVWAWSVQSARYKVPPKNDTSDGQTLRPSHTMASLGPPNLQRTGVQGMACRHPLQRAGVQHYKRPSVANIGLPLTHFKVAHPSSINTMALKKPSCPQSRPPPTSLPLVAITLLLSLSPTSFGTVQVSNSYTTCSQTCGLASFL</sequence>
<dbReference type="GO" id="GO:0046872">
    <property type="term" value="F:metal ion binding"/>
    <property type="evidence" value="ECO:0007669"/>
    <property type="project" value="UniProtKB-KW"/>
</dbReference>
<dbReference type="InterPro" id="IPR008949">
    <property type="entry name" value="Isoprenoid_synthase_dom_sf"/>
</dbReference>
<gene>
    <name evidence="4" type="ORF">GOP47_0019328</name>
</gene>
<keyword evidence="2" id="KW-0456">Lyase</keyword>
<comment type="cofactor">
    <cofactor evidence="2">
        <name>Mg(2+)</name>
        <dbReference type="ChEBI" id="CHEBI:18420"/>
    </cofactor>
</comment>
<comment type="caution">
    <text evidence="4">The sequence shown here is derived from an EMBL/GenBank/DDBJ whole genome shotgun (WGS) entry which is preliminary data.</text>
</comment>
<dbReference type="SFLD" id="SFLDS00005">
    <property type="entry name" value="Isoprenoid_Synthase_Type_I"/>
    <property type="match status" value="1"/>
</dbReference>
<feature type="region of interest" description="Disordered" evidence="3">
    <location>
        <begin position="271"/>
        <end position="294"/>
    </location>
</feature>
<evidence type="ECO:0000256" key="3">
    <source>
        <dbReference type="SAM" id="MobiDB-lite"/>
    </source>
</evidence>
<dbReference type="PANTHER" id="PTHR35201:SF4">
    <property type="entry name" value="BETA-PINACENE SYNTHASE-RELATED"/>
    <property type="match status" value="1"/>
</dbReference>
<dbReference type="EMBL" id="JABFUD020000018">
    <property type="protein sequence ID" value="KAI5066704.1"/>
    <property type="molecule type" value="Genomic_DNA"/>
</dbReference>
<name>A0A9D4UG20_ADICA</name>
<evidence type="ECO:0000256" key="2">
    <source>
        <dbReference type="RuleBase" id="RU366034"/>
    </source>
</evidence>
<evidence type="ECO:0000256" key="1">
    <source>
        <dbReference type="ARBA" id="ARBA00006333"/>
    </source>
</evidence>
<dbReference type="PANTHER" id="PTHR35201">
    <property type="entry name" value="TERPENE SYNTHASE"/>
    <property type="match status" value="1"/>
</dbReference>
<accession>A0A9D4UG20</accession>
<dbReference type="SUPFAM" id="SSF48576">
    <property type="entry name" value="Terpenoid synthases"/>
    <property type="match status" value="1"/>
</dbReference>
<proteinExistence type="inferred from homology"/>
<evidence type="ECO:0000313" key="4">
    <source>
        <dbReference type="EMBL" id="KAI5066704.1"/>
    </source>
</evidence>
<dbReference type="OrthoDB" id="2842902at2759"/>
<protein>
    <recommendedName>
        <fullName evidence="2">Terpene synthase</fullName>
        <ecNumber evidence="2">4.2.3.-</ecNumber>
    </recommendedName>
</protein>
<dbReference type="EC" id="4.2.3.-" evidence="2"/>
<reference evidence="4" key="1">
    <citation type="submission" date="2021-01" db="EMBL/GenBank/DDBJ databases">
        <title>Adiantum capillus-veneris genome.</title>
        <authorList>
            <person name="Fang Y."/>
            <person name="Liao Q."/>
        </authorList>
    </citation>
    <scope>NUCLEOTIDE SEQUENCE</scope>
    <source>
        <strain evidence="4">H3</strain>
        <tissue evidence="4">Leaf</tissue>
    </source>
</reference>
<evidence type="ECO:0000313" key="5">
    <source>
        <dbReference type="Proteomes" id="UP000886520"/>
    </source>
</evidence>
<comment type="similarity">
    <text evidence="1 2">Belongs to the terpene synthase family.</text>
</comment>
<dbReference type="Proteomes" id="UP000886520">
    <property type="component" value="Chromosome 18"/>
</dbReference>
<dbReference type="Pfam" id="PF19086">
    <property type="entry name" value="Terpene_syn_C_2"/>
    <property type="match status" value="1"/>
</dbReference>
<dbReference type="GO" id="GO:0008299">
    <property type="term" value="P:isoprenoid biosynthetic process"/>
    <property type="evidence" value="ECO:0007669"/>
    <property type="project" value="UniProtKB-ARBA"/>
</dbReference>
<keyword evidence="2" id="KW-0460">Magnesium</keyword>